<name>A0A6J4P1Z0_9ACTN</name>
<dbReference type="AlphaFoldDB" id="A0A6J4P1Z0"/>
<proteinExistence type="predicted"/>
<evidence type="ECO:0000313" key="1">
    <source>
        <dbReference type="EMBL" id="CAA9402740.1"/>
    </source>
</evidence>
<organism evidence="1">
    <name type="scientific">uncultured Rubrobacteraceae bacterium</name>
    <dbReference type="NCBI Taxonomy" id="349277"/>
    <lineage>
        <taxon>Bacteria</taxon>
        <taxon>Bacillati</taxon>
        <taxon>Actinomycetota</taxon>
        <taxon>Rubrobacteria</taxon>
        <taxon>Rubrobacterales</taxon>
        <taxon>Rubrobacteraceae</taxon>
        <taxon>environmental samples</taxon>
    </lineage>
</organism>
<gene>
    <name evidence="1" type="ORF">AVDCRST_MAG22-1205</name>
</gene>
<sequence>MNDETTTAALRAAGRAFRRFRSTLRRIYTLRSPFRSKPKSRYGTVSLPSLSYPIG</sequence>
<reference evidence="1" key="1">
    <citation type="submission" date="2020-02" db="EMBL/GenBank/DDBJ databases">
        <authorList>
            <person name="Meier V. D."/>
        </authorList>
    </citation>
    <scope>NUCLEOTIDE SEQUENCE</scope>
    <source>
        <strain evidence="1">AVDCRST_MAG22</strain>
    </source>
</reference>
<accession>A0A6J4P1Z0</accession>
<protein>
    <submittedName>
        <fullName evidence="1">Uncharacterized protein</fullName>
    </submittedName>
</protein>
<dbReference type="EMBL" id="CADCUV010000055">
    <property type="protein sequence ID" value="CAA9402740.1"/>
    <property type="molecule type" value="Genomic_DNA"/>
</dbReference>